<dbReference type="InterPro" id="IPR003618">
    <property type="entry name" value="TFIIS_cen_dom"/>
</dbReference>
<evidence type="ECO:0000313" key="4">
    <source>
        <dbReference type="Proteomes" id="UP000271098"/>
    </source>
</evidence>
<feature type="region of interest" description="Disordered" evidence="1">
    <location>
        <begin position="27"/>
        <end position="46"/>
    </location>
</feature>
<organism evidence="5">
    <name type="scientific">Gongylonema pulchrum</name>
    <dbReference type="NCBI Taxonomy" id="637853"/>
    <lineage>
        <taxon>Eukaryota</taxon>
        <taxon>Metazoa</taxon>
        <taxon>Ecdysozoa</taxon>
        <taxon>Nematoda</taxon>
        <taxon>Chromadorea</taxon>
        <taxon>Rhabditida</taxon>
        <taxon>Spirurina</taxon>
        <taxon>Spiruromorpha</taxon>
        <taxon>Spiruroidea</taxon>
        <taxon>Gongylonematidae</taxon>
        <taxon>Gongylonema</taxon>
    </lineage>
</organism>
<dbReference type="PROSITE" id="PS51321">
    <property type="entry name" value="TFIIS_CENTRAL"/>
    <property type="match status" value="1"/>
</dbReference>
<evidence type="ECO:0000259" key="2">
    <source>
        <dbReference type="PROSITE" id="PS51321"/>
    </source>
</evidence>
<gene>
    <name evidence="3" type="ORF">GPUH_LOCUS21942</name>
</gene>
<dbReference type="GO" id="GO:0006351">
    <property type="term" value="P:DNA-templated transcription"/>
    <property type="evidence" value="ECO:0007669"/>
    <property type="project" value="InterPro"/>
</dbReference>
<dbReference type="EMBL" id="UYRT01093860">
    <property type="protein sequence ID" value="VDN39219.1"/>
    <property type="molecule type" value="Genomic_DNA"/>
</dbReference>
<evidence type="ECO:0000313" key="5">
    <source>
        <dbReference type="WBParaSite" id="GPUH_0002196801-mRNA-1"/>
    </source>
</evidence>
<evidence type="ECO:0000256" key="1">
    <source>
        <dbReference type="SAM" id="MobiDB-lite"/>
    </source>
</evidence>
<name>A0A183ELV0_9BILA</name>
<evidence type="ECO:0000313" key="3">
    <source>
        <dbReference type="EMBL" id="VDN39219.1"/>
    </source>
</evidence>
<protein>
    <submittedName>
        <fullName evidence="5">TFIIS central domain-containing protein</fullName>
    </submittedName>
</protein>
<dbReference type="OrthoDB" id="44867at2759"/>
<proteinExistence type="predicted"/>
<feature type="domain" description="TFIIS central" evidence="2">
    <location>
        <begin position="1"/>
        <end position="34"/>
    </location>
</feature>
<reference evidence="3 4" key="2">
    <citation type="submission" date="2018-11" db="EMBL/GenBank/DDBJ databases">
        <authorList>
            <consortium name="Pathogen Informatics"/>
        </authorList>
    </citation>
    <scope>NUCLEOTIDE SEQUENCE [LARGE SCALE GENOMIC DNA]</scope>
</reference>
<dbReference type="WBParaSite" id="GPUH_0002196801-mRNA-1">
    <property type="protein sequence ID" value="GPUH_0002196801-mRNA-1"/>
    <property type="gene ID" value="GPUH_0002196801"/>
</dbReference>
<dbReference type="AlphaFoldDB" id="A0A183ELV0"/>
<sequence>MTPEEMATPELRELRDKLAGEALEQHMLPQLEVPGNDNYKKSENAV</sequence>
<reference evidence="5" key="1">
    <citation type="submission" date="2016-06" db="UniProtKB">
        <authorList>
            <consortium name="WormBaseParasite"/>
        </authorList>
    </citation>
    <scope>IDENTIFICATION</scope>
</reference>
<dbReference type="Proteomes" id="UP000271098">
    <property type="component" value="Unassembled WGS sequence"/>
</dbReference>
<accession>A0A183ELV0</accession>
<keyword evidence="4" id="KW-1185">Reference proteome</keyword>